<dbReference type="EMBL" id="JAIZPD010000001">
    <property type="protein sequence ID" value="KAH0967907.1"/>
    <property type="molecule type" value="Genomic_DNA"/>
</dbReference>
<dbReference type="OrthoDB" id="4232400at2759"/>
<keyword evidence="2" id="KW-1185">Reference proteome</keyword>
<comment type="caution">
    <text evidence="1">The sequence shown here is derived from an EMBL/GenBank/DDBJ whole genome shotgun (WGS) entry which is preliminary data.</text>
</comment>
<organism evidence="1 2">
    <name type="scientific">Hirsutella rhossiliensis</name>
    <dbReference type="NCBI Taxonomy" id="111463"/>
    <lineage>
        <taxon>Eukaryota</taxon>
        <taxon>Fungi</taxon>
        <taxon>Dikarya</taxon>
        <taxon>Ascomycota</taxon>
        <taxon>Pezizomycotina</taxon>
        <taxon>Sordariomycetes</taxon>
        <taxon>Hypocreomycetidae</taxon>
        <taxon>Hypocreales</taxon>
        <taxon>Ophiocordycipitaceae</taxon>
        <taxon>Hirsutella</taxon>
    </lineage>
</organism>
<reference evidence="1" key="1">
    <citation type="submission" date="2021-09" db="EMBL/GenBank/DDBJ databases">
        <title>A high-quality genome of the endoparasitic fungus Hirsutella rhossiliensis with a comparison of Hirsutella genomes reveals transposable elements contributing to genome size variation.</title>
        <authorList>
            <person name="Lin R."/>
            <person name="Jiao Y."/>
            <person name="Sun X."/>
            <person name="Ling J."/>
            <person name="Xie B."/>
            <person name="Cheng X."/>
        </authorList>
    </citation>
    <scope>NUCLEOTIDE SEQUENCE</scope>
    <source>
        <strain evidence="1">HR02</strain>
    </source>
</reference>
<name>A0A9P8N6K1_9HYPO</name>
<accession>A0A9P8N6K1</accession>
<evidence type="ECO:0000313" key="2">
    <source>
        <dbReference type="Proteomes" id="UP000824596"/>
    </source>
</evidence>
<dbReference type="AlphaFoldDB" id="A0A9P8N6K1"/>
<evidence type="ECO:0000313" key="1">
    <source>
        <dbReference type="EMBL" id="KAH0967907.1"/>
    </source>
</evidence>
<dbReference type="GeneID" id="68349678"/>
<proteinExistence type="predicted"/>
<dbReference type="RefSeq" id="XP_044725420.1">
    <property type="nucleotide sequence ID" value="XM_044859020.1"/>
</dbReference>
<dbReference type="Proteomes" id="UP000824596">
    <property type="component" value="Unassembled WGS sequence"/>
</dbReference>
<protein>
    <submittedName>
        <fullName evidence="1">Uncharacterized protein</fullName>
    </submittedName>
</protein>
<gene>
    <name evidence="1" type="ORF">HRG_00549</name>
</gene>
<sequence length="83" mass="9189">MAKDSSVHVDDEKPLTAEEKQWFKESGYGNEFKFLAAHQLSIYKEGDRQEGRALTRGYMKMDKYQDDAATKAGGSAPATGNGK</sequence>